<dbReference type="Gene3D" id="3.40.50.300">
    <property type="entry name" value="P-loop containing nucleotide triphosphate hydrolases"/>
    <property type="match status" value="1"/>
</dbReference>
<dbReference type="Gene3D" id="1.20.272.10">
    <property type="match status" value="1"/>
</dbReference>
<gene>
    <name evidence="8" type="ORF">C0601_05200</name>
</gene>
<dbReference type="GO" id="GO:0000731">
    <property type="term" value="P:DNA synthesis involved in DNA repair"/>
    <property type="evidence" value="ECO:0007669"/>
    <property type="project" value="TreeGrafter"/>
</dbReference>
<organism evidence="8 9">
    <name type="scientific">Muiribacterium halophilum</name>
    <dbReference type="NCBI Taxonomy" id="2053465"/>
    <lineage>
        <taxon>Bacteria</taxon>
        <taxon>Candidatus Muiribacteriota</taxon>
        <taxon>Candidatus Muiribacteriia</taxon>
        <taxon>Candidatus Muiribacteriales</taxon>
        <taxon>Candidatus Muiribacteriaceae</taxon>
        <taxon>Candidatus Muiribacterium</taxon>
    </lineage>
</organism>
<dbReference type="Proteomes" id="UP000234857">
    <property type="component" value="Unassembled WGS sequence"/>
</dbReference>
<comment type="similarity">
    <text evidence="2">Belongs to the AAA ATPase family. RarA/MGS1/WRNIP1 subfamily.</text>
</comment>
<dbReference type="GO" id="GO:0017116">
    <property type="term" value="F:single-stranded DNA helicase activity"/>
    <property type="evidence" value="ECO:0007669"/>
    <property type="project" value="TreeGrafter"/>
</dbReference>
<dbReference type="GO" id="GO:0003677">
    <property type="term" value="F:DNA binding"/>
    <property type="evidence" value="ECO:0007669"/>
    <property type="project" value="InterPro"/>
</dbReference>
<evidence type="ECO:0000256" key="5">
    <source>
        <dbReference type="ARBA" id="ARBA00022840"/>
    </source>
</evidence>
<dbReference type="GO" id="GO:0005524">
    <property type="term" value="F:ATP binding"/>
    <property type="evidence" value="ECO:0007669"/>
    <property type="project" value="UniProtKB-KW"/>
</dbReference>
<evidence type="ECO:0000313" key="9">
    <source>
        <dbReference type="Proteomes" id="UP000234857"/>
    </source>
</evidence>
<feature type="region of interest" description="Disordered" evidence="6">
    <location>
        <begin position="395"/>
        <end position="419"/>
    </location>
</feature>
<proteinExistence type="inferred from homology"/>
<sequence length="419" mass="47777">MKHPLAQELRPSSIEDFFGQRHLLDKEKILWDVLNSKIPVSMVFWGPPGCGKTTLARIFSKVFKLPFIEISAVIMGIPEVRKLIAKADEEFEMFHTPTILFIDEIHRFNKAQQDAFLPHVEKGTIIIIGATTENPSFSLNNALLSRLKVIKFQPLSKEDLLEILQKAKDKFGFSYEDDSDRLIAEYANGDARKVLNTLEIFLKKGTFTVVKEELQKILSGEINVKYDRNGDYHYDLISALHKSLRGSDPDAAVYYMMRMLEGGEDPLYIVRRMVRFASEDIGLADPHALTLAISTLETIRFLGMPEADTALVSLAVYLALAPKSNSSYIFSKTMKKLAKERGDLPIPLSMRNAPTSVMKELGYSEGYKYDHDFEGGMAFQQHLPDDLKGQSWYQPGSRGFEKKLKERHEKIYRKRKKES</sequence>
<name>A0A2N5ZI15_MUIH1</name>
<dbReference type="SUPFAM" id="SSF52540">
    <property type="entry name" value="P-loop containing nucleoside triphosphate hydrolases"/>
    <property type="match status" value="1"/>
</dbReference>
<evidence type="ECO:0000256" key="1">
    <source>
        <dbReference type="ARBA" id="ARBA00002393"/>
    </source>
</evidence>
<dbReference type="InterPro" id="IPR003593">
    <property type="entry name" value="AAA+_ATPase"/>
</dbReference>
<dbReference type="GO" id="GO:0006261">
    <property type="term" value="P:DNA-templated DNA replication"/>
    <property type="evidence" value="ECO:0007669"/>
    <property type="project" value="TreeGrafter"/>
</dbReference>
<dbReference type="InterPro" id="IPR032423">
    <property type="entry name" value="AAA_assoc_2"/>
</dbReference>
<dbReference type="AlphaFoldDB" id="A0A2N5ZI15"/>
<keyword evidence="3" id="KW-0235">DNA replication</keyword>
<dbReference type="FunFam" id="1.20.272.10:FF:000001">
    <property type="entry name" value="Putative AAA family ATPase"/>
    <property type="match status" value="1"/>
</dbReference>
<dbReference type="EMBL" id="PKTG01000065">
    <property type="protein sequence ID" value="PLX18274.1"/>
    <property type="molecule type" value="Genomic_DNA"/>
</dbReference>
<dbReference type="SUPFAM" id="SSF48019">
    <property type="entry name" value="post-AAA+ oligomerization domain-like"/>
    <property type="match status" value="1"/>
</dbReference>
<keyword evidence="4" id="KW-0547">Nucleotide-binding</keyword>
<dbReference type="Gene3D" id="1.10.8.60">
    <property type="match status" value="1"/>
</dbReference>
<feature type="compositionally biased region" description="Basic and acidic residues" evidence="6">
    <location>
        <begin position="399"/>
        <end position="409"/>
    </location>
</feature>
<evidence type="ECO:0000259" key="7">
    <source>
        <dbReference type="SMART" id="SM00382"/>
    </source>
</evidence>
<evidence type="ECO:0000256" key="6">
    <source>
        <dbReference type="SAM" id="MobiDB-lite"/>
    </source>
</evidence>
<dbReference type="PANTHER" id="PTHR13779:SF7">
    <property type="entry name" value="ATPASE WRNIP1"/>
    <property type="match status" value="1"/>
</dbReference>
<dbReference type="Gene3D" id="1.10.3710.10">
    <property type="entry name" value="DNA polymerase III clamp loader subunits, C-terminal domain"/>
    <property type="match status" value="1"/>
</dbReference>
<feature type="compositionally biased region" description="Basic residues" evidence="6">
    <location>
        <begin position="410"/>
        <end position="419"/>
    </location>
</feature>
<dbReference type="Pfam" id="PF00004">
    <property type="entry name" value="AAA"/>
    <property type="match status" value="1"/>
</dbReference>
<dbReference type="Pfam" id="PF16193">
    <property type="entry name" value="AAA_assoc_2"/>
    <property type="match status" value="1"/>
</dbReference>
<dbReference type="InterPro" id="IPR027417">
    <property type="entry name" value="P-loop_NTPase"/>
</dbReference>
<dbReference type="PANTHER" id="PTHR13779">
    <property type="entry name" value="WERNER HELICASE-INTERACTING PROTEIN 1 FAMILY MEMBER"/>
    <property type="match status" value="1"/>
</dbReference>
<dbReference type="CDD" id="cd00009">
    <property type="entry name" value="AAA"/>
    <property type="match status" value="1"/>
</dbReference>
<comment type="caution">
    <text evidence="8">The sequence shown here is derived from an EMBL/GenBank/DDBJ whole genome shotgun (WGS) entry which is preliminary data.</text>
</comment>
<dbReference type="InterPro" id="IPR051314">
    <property type="entry name" value="AAA_ATPase_RarA/MGS1/WRNIP1"/>
</dbReference>
<dbReference type="Pfam" id="PF12002">
    <property type="entry name" value="MgsA_C"/>
    <property type="match status" value="1"/>
</dbReference>
<dbReference type="SMART" id="SM00382">
    <property type="entry name" value="AAA"/>
    <property type="match status" value="1"/>
</dbReference>
<accession>A0A2N5ZI15</accession>
<dbReference type="GO" id="GO:0016887">
    <property type="term" value="F:ATP hydrolysis activity"/>
    <property type="evidence" value="ECO:0007669"/>
    <property type="project" value="InterPro"/>
</dbReference>
<dbReference type="CDD" id="cd18139">
    <property type="entry name" value="HLD_clamp_RarA"/>
    <property type="match status" value="1"/>
</dbReference>
<dbReference type="FunFam" id="3.40.50.300:FF:000137">
    <property type="entry name" value="Replication-associated recombination protein A"/>
    <property type="match status" value="1"/>
</dbReference>
<dbReference type="GO" id="GO:0008047">
    <property type="term" value="F:enzyme activator activity"/>
    <property type="evidence" value="ECO:0007669"/>
    <property type="project" value="TreeGrafter"/>
</dbReference>
<dbReference type="InterPro" id="IPR008921">
    <property type="entry name" value="DNA_pol3_clamp-load_cplx_C"/>
</dbReference>
<comment type="function">
    <text evidence="1">DNA-dependent ATPase that plays important roles in cellular responses to stalled DNA replication processes.</text>
</comment>
<evidence type="ECO:0000256" key="2">
    <source>
        <dbReference type="ARBA" id="ARBA00008959"/>
    </source>
</evidence>
<reference evidence="8 9" key="1">
    <citation type="submission" date="2017-11" db="EMBL/GenBank/DDBJ databases">
        <title>Genome-resolved metagenomics identifies genetic mobility, metabolic interactions, and unexpected diversity in perchlorate-reducing communities.</title>
        <authorList>
            <person name="Barnum T.P."/>
            <person name="Figueroa I.A."/>
            <person name="Carlstrom C.I."/>
            <person name="Lucas L.N."/>
            <person name="Engelbrektson A.L."/>
            <person name="Coates J.D."/>
        </authorList>
    </citation>
    <scope>NUCLEOTIDE SEQUENCE [LARGE SCALE GENOMIC DNA]</scope>
    <source>
        <strain evidence="8">BM706</strain>
    </source>
</reference>
<dbReference type="InterPro" id="IPR003959">
    <property type="entry name" value="ATPase_AAA_core"/>
</dbReference>
<protein>
    <submittedName>
        <fullName evidence="8">AAA family ATPase</fullName>
    </submittedName>
</protein>
<keyword evidence="5" id="KW-0067">ATP-binding</keyword>
<evidence type="ECO:0000313" key="8">
    <source>
        <dbReference type="EMBL" id="PLX18274.1"/>
    </source>
</evidence>
<evidence type="ECO:0000256" key="3">
    <source>
        <dbReference type="ARBA" id="ARBA00022705"/>
    </source>
</evidence>
<evidence type="ECO:0000256" key="4">
    <source>
        <dbReference type="ARBA" id="ARBA00022741"/>
    </source>
</evidence>
<dbReference type="InterPro" id="IPR021886">
    <property type="entry name" value="MgsA_C"/>
</dbReference>
<feature type="domain" description="AAA+ ATPase" evidence="7">
    <location>
        <begin position="38"/>
        <end position="155"/>
    </location>
</feature>